<keyword evidence="5" id="KW-0472">Membrane</keyword>
<dbReference type="SMART" id="SM00060">
    <property type="entry name" value="FN3"/>
    <property type="match status" value="2"/>
</dbReference>
<dbReference type="Gene3D" id="2.60.40.10">
    <property type="entry name" value="Immunoglobulins"/>
    <property type="match status" value="3"/>
</dbReference>
<dbReference type="EMBL" id="FOMD01000002">
    <property type="protein sequence ID" value="SFD02088.1"/>
    <property type="molecule type" value="Genomic_DNA"/>
</dbReference>
<dbReference type="GO" id="GO:0000272">
    <property type="term" value="P:polysaccharide catabolic process"/>
    <property type="evidence" value="ECO:0007669"/>
    <property type="project" value="UniProtKB-KW"/>
</dbReference>
<dbReference type="RefSeq" id="WP_165628898.1">
    <property type="nucleotide sequence ID" value="NZ_BNAC01000004.1"/>
</dbReference>
<keyword evidence="5" id="KW-1133">Transmembrane helix</keyword>
<dbReference type="AlphaFoldDB" id="A0A1I1P323"/>
<protein>
    <submittedName>
        <fullName evidence="8">Fibronectin type III domain-containing protein</fullName>
    </submittedName>
</protein>
<feature type="region of interest" description="Disordered" evidence="4">
    <location>
        <begin position="380"/>
        <end position="409"/>
    </location>
</feature>
<dbReference type="PANTHER" id="PTHR46708">
    <property type="entry name" value="TENASCIN"/>
    <property type="match status" value="1"/>
</dbReference>
<dbReference type="InterPro" id="IPR044016">
    <property type="entry name" value="Big_13"/>
</dbReference>
<dbReference type="Pfam" id="PF00041">
    <property type="entry name" value="fn3"/>
    <property type="match status" value="2"/>
</dbReference>
<dbReference type="GO" id="GO:0016798">
    <property type="term" value="F:hydrolase activity, acting on glycosyl bonds"/>
    <property type="evidence" value="ECO:0007669"/>
    <property type="project" value="UniProtKB-KW"/>
</dbReference>
<organism evidence="8 9">
    <name type="scientific">Klenkia taihuensis</name>
    <dbReference type="NCBI Taxonomy" id="1225127"/>
    <lineage>
        <taxon>Bacteria</taxon>
        <taxon>Bacillati</taxon>
        <taxon>Actinomycetota</taxon>
        <taxon>Actinomycetes</taxon>
        <taxon>Geodermatophilales</taxon>
        <taxon>Geodermatophilaceae</taxon>
        <taxon>Klenkia</taxon>
    </lineage>
</organism>
<keyword evidence="2" id="KW-0378">Hydrolase</keyword>
<evidence type="ECO:0000256" key="6">
    <source>
        <dbReference type="SAM" id="SignalP"/>
    </source>
</evidence>
<dbReference type="Pfam" id="PF19077">
    <property type="entry name" value="Big_13"/>
    <property type="match status" value="1"/>
</dbReference>
<feature type="domain" description="Fibronectin type-III" evidence="7">
    <location>
        <begin position="206"/>
        <end position="306"/>
    </location>
</feature>
<keyword evidence="6" id="KW-0732">Signal</keyword>
<accession>A0A1I1P323</accession>
<dbReference type="Proteomes" id="UP000199022">
    <property type="component" value="Unassembled WGS sequence"/>
</dbReference>
<keyword evidence="3" id="KW-0119">Carbohydrate metabolism</keyword>
<reference evidence="9" key="1">
    <citation type="submission" date="2016-10" db="EMBL/GenBank/DDBJ databases">
        <authorList>
            <person name="Varghese N."/>
            <person name="Submissions S."/>
        </authorList>
    </citation>
    <scope>NUCLEOTIDE SEQUENCE [LARGE SCALE GENOMIC DNA]</scope>
    <source>
        <strain evidence="9">DSM 45962</strain>
    </source>
</reference>
<dbReference type="CDD" id="cd00063">
    <property type="entry name" value="FN3"/>
    <property type="match status" value="1"/>
</dbReference>
<dbReference type="PROSITE" id="PS50853">
    <property type="entry name" value="FN3"/>
    <property type="match status" value="2"/>
</dbReference>
<keyword evidence="3" id="KW-0624">Polysaccharide degradation</keyword>
<dbReference type="PANTHER" id="PTHR46708:SF2">
    <property type="entry name" value="FIBRONECTIN TYPE-III DOMAIN-CONTAINING PROTEIN"/>
    <property type="match status" value="1"/>
</dbReference>
<keyword evidence="5" id="KW-0812">Transmembrane</keyword>
<dbReference type="InterPro" id="IPR050991">
    <property type="entry name" value="ECM_Regulatory_Proteins"/>
</dbReference>
<name>A0A1I1P323_9ACTN</name>
<evidence type="ECO:0000256" key="1">
    <source>
        <dbReference type="ARBA" id="ARBA00022737"/>
    </source>
</evidence>
<evidence type="ECO:0000256" key="2">
    <source>
        <dbReference type="ARBA" id="ARBA00023295"/>
    </source>
</evidence>
<keyword evidence="2" id="KW-0326">Glycosidase</keyword>
<evidence type="ECO:0000256" key="5">
    <source>
        <dbReference type="SAM" id="Phobius"/>
    </source>
</evidence>
<dbReference type="InterPro" id="IPR036116">
    <property type="entry name" value="FN3_sf"/>
</dbReference>
<feature type="compositionally biased region" description="Low complexity" evidence="4">
    <location>
        <begin position="385"/>
        <end position="403"/>
    </location>
</feature>
<dbReference type="SUPFAM" id="SSF49265">
    <property type="entry name" value="Fibronectin type III"/>
    <property type="match status" value="1"/>
</dbReference>
<feature type="signal peptide" evidence="6">
    <location>
        <begin position="1"/>
        <end position="34"/>
    </location>
</feature>
<keyword evidence="9" id="KW-1185">Reference proteome</keyword>
<dbReference type="STRING" id="1225127.SAMN05661030_2311"/>
<feature type="transmembrane region" description="Helical" evidence="5">
    <location>
        <begin position="511"/>
        <end position="532"/>
    </location>
</feature>
<evidence type="ECO:0000313" key="9">
    <source>
        <dbReference type="Proteomes" id="UP000199022"/>
    </source>
</evidence>
<evidence type="ECO:0000256" key="4">
    <source>
        <dbReference type="SAM" id="MobiDB-lite"/>
    </source>
</evidence>
<feature type="domain" description="Fibronectin type-III" evidence="7">
    <location>
        <begin position="307"/>
        <end position="395"/>
    </location>
</feature>
<proteinExistence type="predicted"/>
<dbReference type="PRINTS" id="PR01228">
    <property type="entry name" value="EGGSHELL"/>
</dbReference>
<evidence type="ECO:0000256" key="3">
    <source>
        <dbReference type="ARBA" id="ARBA00023326"/>
    </source>
</evidence>
<gene>
    <name evidence="8" type="ORF">SAMN05661030_2311</name>
</gene>
<sequence length="538" mass="52472">MRFTSPSRRALGLAAASTIGMSTALLGVTGIASAAPTPTWTFNGSQGTVTVPDGICAIDVVAIGGAGGAASDGSPGDPGGRLEVEDVDVQPGDVLELYVGAAGGAGGTAGGTGGASTYADFAGSAGEDDGNGVFGGGGGSMTGIVVVDDEYGDYSIAEAFGGDGGGDGGGFGSGFQNYASADDGTYSQTATSTSAPSISGTGVACVADAPYLNYVTAGNGSATVGFVAPQSDNGIAITGYEVTTNNGSSWAPLTVVTDENGTSGTITGLTNETTYTVAVRAVGGTNNELKGAASQSQSVTPYVPLPAPTNVSVTTTTSRITVTWTAPAGQVKGYDVGVSYGQSGDQGCAITDPSVTTCTFFAPAGSDYTVGVRAIDMQDRPGLSATRPGVTVPGPVKPTAVPTQDNGDIVGPSGPISKITAGQTLTLQGSGYAPNSTVELLVFSSPVSLGTVVTDENGSFSVEVTVPANLANGTHHLVATGVDANGNVRNLVITVTVSGGVATLATTGFDAVPVAVGGGLVLLTGAGLLVGARRRSDA</sequence>
<evidence type="ECO:0000259" key="7">
    <source>
        <dbReference type="PROSITE" id="PS50853"/>
    </source>
</evidence>
<keyword evidence="1" id="KW-0677">Repeat</keyword>
<dbReference type="InterPro" id="IPR013783">
    <property type="entry name" value="Ig-like_fold"/>
</dbReference>
<dbReference type="InterPro" id="IPR003961">
    <property type="entry name" value="FN3_dom"/>
</dbReference>
<evidence type="ECO:0000313" key="8">
    <source>
        <dbReference type="EMBL" id="SFD02088.1"/>
    </source>
</evidence>
<feature type="chain" id="PRO_5011709936" evidence="6">
    <location>
        <begin position="35"/>
        <end position="538"/>
    </location>
</feature>